<dbReference type="EMBL" id="MU006060">
    <property type="protein sequence ID" value="KAF2857197.1"/>
    <property type="molecule type" value="Genomic_DNA"/>
</dbReference>
<evidence type="ECO:0000313" key="1">
    <source>
        <dbReference type="EMBL" id="KAF2857197.1"/>
    </source>
</evidence>
<dbReference type="Proteomes" id="UP000799421">
    <property type="component" value="Unassembled WGS sequence"/>
</dbReference>
<gene>
    <name evidence="1" type="ORF">K470DRAFT_273512</name>
</gene>
<evidence type="ECO:0000313" key="2">
    <source>
        <dbReference type="Proteomes" id="UP000799421"/>
    </source>
</evidence>
<dbReference type="OrthoDB" id="10351897at2759"/>
<reference evidence="1" key="1">
    <citation type="journal article" date="2020" name="Stud. Mycol.">
        <title>101 Dothideomycetes genomes: a test case for predicting lifestyles and emergence of pathogens.</title>
        <authorList>
            <person name="Haridas S."/>
            <person name="Albert R."/>
            <person name="Binder M."/>
            <person name="Bloem J."/>
            <person name="Labutti K."/>
            <person name="Salamov A."/>
            <person name="Andreopoulos B."/>
            <person name="Baker S."/>
            <person name="Barry K."/>
            <person name="Bills G."/>
            <person name="Bluhm B."/>
            <person name="Cannon C."/>
            <person name="Castanera R."/>
            <person name="Culley D."/>
            <person name="Daum C."/>
            <person name="Ezra D."/>
            <person name="Gonzalez J."/>
            <person name="Henrissat B."/>
            <person name="Kuo A."/>
            <person name="Liang C."/>
            <person name="Lipzen A."/>
            <person name="Lutzoni F."/>
            <person name="Magnuson J."/>
            <person name="Mondo S."/>
            <person name="Nolan M."/>
            <person name="Ohm R."/>
            <person name="Pangilinan J."/>
            <person name="Park H.-J."/>
            <person name="Ramirez L."/>
            <person name="Alfaro M."/>
            <person name="Sun H."/>
            <person name="Tritt A."/>
            <person name="Yoshinaga Y."/>
            <person name="Zwiers L.-H."/>
            <person name="Turgeon B."/>
            <person name="Goodwin S."/>
            <person name="Spatafora J."/>
            <person name="Crous P."/>
            <person name="Grigoriev I."/>
        </authorList>
    </citation>
    <scope>NUCLEOTIDE SEQUENCE</scope>
    <source>
        <strain evidence="1">CBS 480.64</strain>
    </source>
</reference>
<keyword evidence="2" id="KW-1185">Reference proteome</keyword>
<protein>
    <submittedName>
        <fullName evidence="1">Uncharacterized protein</fullName>
    </submittedName>
</protein>
<name>A0A6A7BQN4_9PEZI</name>
<proteinExistence type="predicted"/>
<organism evidence="1 2">
    <name type="scientific">Piedraia hortae CBS 480.64</name>
    <dbReference type="NCBI Taxonomy" id="1314780"/>
    <lineage>
        <taxon>Eukaryota</taxon>
        <taxon>Fungi</taxon>
        <taxon>Dikarya</taxon>
        <taxon>Ascomycota</taxon>
        <taxon>Pezizomycotina</taxon>
        <taxon>Dothideomycetes</taxon>
        <taxon>Dothideomycetidae</taxon>
        <taxon>Capnodiales</taxon>
        <taxon>Piedraiaceae</taxon>
        <taxon>Piedraia</taxon>
    </lineage>
</organism>
<accession>A0A6A7BQN4</accession>
<dbReference type="AlphaFoldDB" id="A0A6A7BQN4"/>
<sequence length="214" mass="23281">MPYDVAFRHQQALDPSALTTIVAALHAVTTAIDDCRNAGVPFDADPGVLLLARHLGHIAGAGSDDSLLRRRCEDKIAELKKHPALATLAIRGVAYDAAAKDLFHVEGRAALHRLAVALGLSEGDYDLRSNRGHASQSGEITLHTDEVRVQLSLTALGPGHEVNYRRVRGRHDHLGDRARYAMARELLATERFAERLQRELRLTTSAPAPALLAD</sequence>